<dbReference type="EMBL" id="VSRR010138704">
    <property type="protein sequence ID" value="MPD03939.1"/>
    <property type="molecule type" value="Genomic_DNA"/>
</dbReference>
<proteinExistence type="predicted"/>
<evidence type="ECO:0000313" key="2">
    <source>
        <dbReference type="Proteomes" id="UP000324222"/>
    </source>
</evidence>
<reference evidence="1 2" key="1">
    <citation type="submission" date="2019-05" db="EMBL/GenBank/DDBJ databases">
        <title>Another draft genome of Portunus trituberculatus and its Hox gene families provides insights of decapod evolution.</title>
        <authorList>
            <person name="Jeong J.-H."/>
            <person name="Song I."/>
            <person name="Kim S."/>
            <person name="Choi T."/>
            <person name="Kim D."/>
            <person name="Ryu S."/>
            <person name="Kim W."/>
        </authorList>
    </citation>
    <scope>NUCLEOTIDE SEQUENCE [LARGE SCALE GENOMIC DNA]</scope>
    <source>
        <tissue evidence="1">Muscle</tissue>
    </source>
</reference>
<evidence type="ECO:0000313" key="1">
    <source>
        <dbReference type="EMBL" id="MPD03939.1"/>
    </source>
</evidence>
<dbReference type="AlphaFoldDB" id="A0A5B7KFR8"/>
<gene>
    <name evidence="1" type="ORF">E2C01_099598</name>
</gene>
<accession>A0A5B7KFR8</accession>
<organism evidence="1 2">
    <name type="scientific">Portunus trituberculatus</name>
    <name type="common">Swimming crab</name>
    <name type="synonym">Neptunus trituberculatus</name>
    <dbReference type="NCBI Taxonomy" id="210409"/>
    <lineage>
        <taxon>Eukaryota</taxon>
        <taxon>Metazoa</taxon>
        <taxon>Ecdysozoa</taxon>
        <taxon>Arthropoda</taxon>
        <taxon>Crustacea</taxon>
        <taxon>Multicrustacea</taxon>
        <taxon>Malacostraca</taxon>
        <taxon>Eumalacostraca</taxon>
        <taxon>Eucarida</taxon>
        <taxon>Decapoda</taxon>
        <taxon>Pleocyemata</taxon>
        <taxon>Brachyura</taxon>
        <taxon>Eubrachyura</taxon>
        <taxon>Portunoidea</taxon>
        <taxon>Portunidae</taxon>
        <taxon>Portuninae</taxon>
        <taxon>Portunus</taxon>
    </lineage>
</organism>
<dbReference type="Proteomes" id="UP000324222">
    <property type="component" value="Unassembled WGS sequence"/>
</dbReference>
<keyword evidence="2" id="KW-1185">Reference proteome</keyword>
<name>A0A5B7KFR8_PORTR</name>
<comment type="caution">
    <text evidence="1">The sequence shown here is derived from an EMBL/GenBank/DDBJ whole genome shotgun (WGS) entry which is preliminary data.</text>
</comment>
<protein>
    <submittedName>
        <fullName evidence="1">Uncharacterized protein</fullName>
    </submittedName>
</protein>
<sequence length="63" mass="7024">MKTCPGTEGVNSLHCCLLIETRQDTQMIDSHCLRLPIVTLTSVSREGFVSHEEGQSTVDYWLG</sequence>